<name>A0A1Y2BIY2_9TREE</name>
<dbReference type="AlphaFoldDB" id="A0A1Y2BIY2"/>
<dbReference type="OrthoDB" id="25921at2759"/>
<dbReference type="Pfam" id="PF04082">
    <property type="entry name" value="Fungal_trans"/>
    <property type="match status" value="1"/>
</dbReference>
<dbReference type="EMBL" id="MCFC01000002">
    <property type="protein sequence ID" value="ORY34550.1"/>
    <property type="molecule type" value="Genomic_DNA"/>
</dbReference>
<dbReference type="CDD" id="cd12148">
    <property type="entry name" value="fungal_TF_MHR"/>
    <property type="match status" value="1"/>
</dbReference>
<dbReference type="PANTHER" id="PTHR46910">
    <property type="entry name" value="TRANSCRIPTION FACTOR PDR1"/>
    <property type="match status" value="1"/>
</dbReference>
<dbReference type="PROSITE" id="PS50048">
    <property type="entry name" value="ZN2_CY6_FUNGAL_2"/>
    <property type="match status" value="1"/>
</dbReference>
<evidence type="ECO:0000256" key="4">
    <source>
        <dbReference type="ARBA" id="ARBA00023242"/>
    </source>
</evidence>
<keyword evidence="8" id="KW-1185">Reference proteome</keyword>
<keyword evidence="3" id="KW-0238">DNA-binding</keyword>
<feature type="region of interest" description="Disordered" evidence="5">
    <location>
        <begin position="58"/>
        <end position="80"/>
    </location>
</feature>
<protein>
    <recommendedName>
        <fullName evidence="6">Zn(2)-C6 fungal-type domain-containing protein</fullName>
    </recommendedName>
</protein>
<dbReference type="InParanoid" id="A0A1Y2BIY2"/>
<dbReference type="GO" id="GO:0006351">
    <property type="term" value="P:DNA-templated transcription"/>
    <property type="evidence" value="ECO:0007669"/>
    <property type="project" value="InterPro"/>
</dbReference>
<feature type="region of interest" description="Disordered" evidence="5">
    <location>
        <begin position="1"/>
        <end position="20"/>
    </location>
</feature>
<dbReference type="CDD" id="cd00067">
    <property type="entry name" value="GAL4"/>
    <property type="match status" value="1"/>
</dbReference>
<evidence type="ECO:0000259" key="6">
    <source>
        <dbReference type="PROSITE" id="PS50048"/>
    </source>
</evidence>
<feature type="compositionally biased region" description="Basic and acidic residues" evidence="5">
    <location>
        <begin position="11"/>
        <end position="20"/>
    </location>
</feature>
<evidence type="ECO:0000256" key="1">
    <source>
        <dbReference type="ARBA" id="ARBA00004123"/>
    </source>
</evidence>
<dbReference type="GO" id="GO:0003677">
    <property type="term" value="F:DNA binding"/>
    <property type="evidence" value="ECO:0007669"/>
    <property type="project" value="UniProtKB-KW"/>
</dbReference>
<dbReference type="InterPro" id="IPR001138">
    <property type="entry name" value="Zn2Cys6_DnaBD"/>
</dbReference>
<evidence type="ECO:0000313" key="8">
    <source>
        <dbReference type="Proteomes" id="UP000193986"/>
    </source>
</evidence>
<organism evidence="7 8">
    <name type="scientific">Naematelia encephala</name>
    <dbReference type="NCBI Taxonomy" id="71784"/>
    <lineage>
        <taxon>Eukaryota</taxon>
        <taxon>Fungi</taxon>
        <taxon>Dikarya</taxon>
        <taxon>Basidiomycota</taxon>
        <taxon>Agaricomycotina</taxon>
        <taxon>Tremellomycetes</taxon>
        <taxon>Tremellales</taxon>
        <taxon>Naemateliaceae</taxon>
        <taxon>Naematelia</taxon>
    </lineage>
</organism>
<dbReference type="PANTHER" id="PTHR46910:SF3">
    <property type="entry name" value="HALOTOLERANCE PROTEIN 9-RELATED"/>
    <property type="match status" value="1"/>
</dbReference>
<comment type="subcellular location">
    <subcellularLocation>
        <location evidence="1">Nucleus</location>
    </subcellularLocation>
</comment>
<dbReference type="Gene3D" id="4.10.240.10">
    <property type="entry name" value="Zn(2)-C6 fungal-type DNA-binding domain"/>
    <property type="match status" value="1"/>
</dbReference>
<evidence type="ECO:0000313" key="7">
    <source>
        <dbReference type="EMBL" id="ORY34550.1"/>
    </source>
</evidence>
<feature type="domain" description="Zn(2)-C6 fungal-type" evidence="6">
    <location>
        <begin position="28"/>
        <end position="57"/>
    </location>
</feature>
<keyword evidence="4" id="KW-0539">Nucleus</keyword>
<dbReference type="InterPro" id="IPR050987">
    <property type="entry name" value="AtrR-like"/>
</dbReference>
<dbReference type="STRING" id="71784.A0A1Y2BIY2"/>
<dbReference type="GO" id="GO:0000981">
    <property type="term" value="F:DNA-binding transcription factor activity, RNA polymerase II-specific"/>
    <property type="evidence" value="ECO:0007669"/>
    <property type="project" value="InterPro"/>
</dbReference>
<sequence>MVIGSPAHGTSPDELHEPSAKRTRIRLACKRCRSRKTKCDNARPCAACISVGLPCRDWRPDGPRPSGHPAERQTGRVTSDEATTCLPELASPSLDMIPSAVNTHDSTTPLPNSTHNSAERANIRSINPSLLSQLDLDSSMYAGPSNFTAQPHALEEQGQRIQPFGLGGNADSLPPYNARVAANPVWPLVVRDLRHISLSFPYDSLYRNEAGQLKYLATSSGLSALTYLSAYQSQINAHRDDAIWRALNLPAIDFEPQPRATFSQAASLPQSEENIDIWEYVLSKVDETDIESLLATFLETLYPLWPTFIARDLQTRWSNSANRDNKAGFVCLVLAVCAVTAKHVGLPNGAEDAAGFAFYDLIPTVKDMAPTSADWNSLDYIQALFYLSQFCYTGSGRNGVAMGHSLINEAVSRAIDSGIHRSNEAFANAFTPSEREVRCRTLWAVFCGDKISAAYGRPVMMRLADIDCPEIDVVNPYFLERLSSHEPSLLSIYRAHIRLMGVLERVLSKVNLPSCSCSNAICEISHSPRRPIETQTHNPDCSAEHSTISFSDELLLIDKYRCEGIIPFSQALDDDNMYHAQKERLRTSASFIHVLIYRHLVAITNNDLAQQPPDTKHMHKVVEYSLDLLASQRKMLGRKAFTDFGGTISYQISQIGRALQPILYILRYLRPGAMRDDGIVNRASYGYETVLSLLTRLSIRFSSSLRSKEILQNSGVSVNEDWFQTETTPQAPVSQQWLTNLPLETGAIDLAVTSHADSDFLPLITAMEMQPSNI</sequence>
<dbReference type="Proteomes" id="UP000193986">
    <property type="component" value="Unassembled WGS sequence"/>
</dbReference>
<dbReference type="GO" id="GO:0008270">
    <property type="term" value="F:zinc ion binding"/>
    <property type="evidence" value="ECO:0007669"/>
    <property type="project" value="InterPro"/>
</dbReference>
<evidence type="ECO:0000256" key="3">
    <source>
        <dbReference type="ARBA" id="ARBA00023125"/>
    </source>
</evidence>
<dbReference type="InterPro" id="IPR007219">
    <property type="entry name" value="XnlR_reg_dom"/>
</dbReference>
<dbReference type="PROSITE" id="PS00463">
    <property type="entry name" value="ZN2_CY6_FUNGAL_1"/>
    <property type="match status" value="1"/>
</dbReference>
<dbReference type="InterPro" id="IPR036864">
    <property type="entry name" value="Zn2-C6_fun-type_DNA-bd_sf"/>
</dbReference>
<dbReference type="SMART" id="SM00066">
    <property type="entry name" value="GAL4"/>
    <property type="match status" value="1"/>
</dbReference>
<reference evidence="7 8" key="1">
    <citation type="submission" date="2016-07" db="EMBL/GenBank/DDBJ databases">
        <title>Pervasive Adenine N6-methylation of Active Genes in Fungi.</title>
        <authorList>
            <consortium name="DOE Joint Genome Institute"/>
            <person name="Mondo S.J."/>
            <person name="Dannebaum R.O."/>
            <person name="Kuo R.C."/>
            <person name="Labutti K."/>
            <person name="Haridas S."/>
            <person name="Kuo A."/>
            <person name="Salamov A."/>
            <person name="Ahrendt S.R."/>
            <person name="Lipzen A."/>
            <person name="Sullivan W."/>
            <person name="Andreopoulos W.B."/>
            <person name="Clum A."/>
            <person name="Lindquist E."/>
            <person name="Daum C."/>
            <person name="Ramamoorthy G.K."/>
            <person name="Gryganskyi A."/>
            <person name="Culley D."/>
            <person name="Magnuson J.K."/>
            <person name="James T.Y."/>
            <person name="O'Malley M.A."/>
            <person name="Stajich J.E."/>
            <person name="Spatafora J.W."/>
            <person name="Visel A."/>
            <person name="Grigoriev I.V."/>
        </authorList>
    </citation>
    <scope>NUCLEOTIDE SEQUENCE [LARGE SCALE GENOMIC DNA]</scope>
    <source>
        <strain evidence="7 8">68-887.2</strain>
    </source>
</reference>
<keyword evidence="2" id="KW-0479">Metal-binding</keyword>
<dbReference type="SUPFAM" id="SSF57701">
    <property type="entry name" value="Zn2/Cys6 DNA-binding domain"/>
    <property type="match status" value="1"/>
</dbReference>
<dbReference type="GO" id="GO:0005634">
    <property type="term" value="C:nucleus"/>
    <property type="evidence" value="ECO:0007669"/>
    <property type="project" value="UniProtKB-SubCell"/>
</dbReference>
<evidence type="ECO:0000256" key="2">
    <source>
        <dbReference type="ARBA" id="ARBA00022723"/>
    </source>
</evidence>
<comment type="caution">
    <text evidence="7">The sequence shown here is derived from an EMBL/GenBank/DDBJ whole genome shotgun (WGS) entry which is preliminary data.</text>
</comment>
<evidence type="ECO:0000256" key="5">
    <source>
        <dbReference type="SAM" id="MobiDB-lite"/>
    </source>
</evidence>
<proteinExistence type="predicted"/>
<gene>
    <name evidence="7" type="ORF">BCR39DRAFT_513271</name>
</gene>
<accession>A0A1Y2BIY2</accession>
<dbReference type="Pfam" id="PF00172">
    <property type="entry name" value="Zn_clus"/>
    <property type="match status" value="1"/>
</dbReference>